<dbReference type="Proteomes" id="UP000006253">
    <property type="component" value="Unassembled WGS sequence"/>
</dbReference>
<sequence length="528" mass="62893">MDFYKIAKEEYDQYIYLCNKSFAKSSSWWFIPSSSRERFGTNVQEGYIEWVQKLSNSNELNSQEKWFKITFKRIPSYKTFFNFIKILMLLFYHVIKNFYRMVRNKKTDFDIVFVRPLHPLKVDFNEKNIFDHYFGELPKLMNQLQKKVIILGPADPSIEWKSTLFEKKDLEISNLLKYFSFLSFLRWLFLSIVEYFLRLKLPEPSSNYTKILYELVSEEFRGSYIRRLWGIVYYFSFRNFLKRNKKSIIFHTYENNPWERAIDRACQENSHLVQKNFGFLHCSILESHRKYRLLYDEWDLKPSPDTILVTGLNAKEILMKFGSYKEDHITIGYDLRGPNLFNIRDKNKPNGKIKTVLVLLEGLNTMPKLLKLVMDTILNVPGKTILVRCHPVYPISNPEFNLIRENPLFQKVIVSDNTSLEEDLLKADIAIYKGSTSALYAAFMGIPLLRFQDTWWSSDDPLKYCTALKKEFNDSKSLLDGISFFEDMNFREYLSEKKIAKEYILEYMKPYRKSDLEKFAKDIVFSSK</sequence>
<evidence type="ECO:0008006" key="3">
    <source>
        <dbReference type="Google" id="ProtNLM"/>
    </source>
</evidence>
<dbReference type="EMBL" id="AHMY02000059">
    <property type="protein sequence ID" value="EKO14209.1"/>
    <property type="molecule type" value="Genomic_DNA"/>
</dbReference>
<reference evidence="1 2" key="1">
    <citation type="submission" date="2012-10" db="EMBL/GenBank/DDBJ databases">
        <authorList>
            <person name="Harkins D.M."/>
            <person name="Durkin A.S."/>
            <person name="Brinkac L.M."/>
            <person name="Selengut J.D."/>
            <person name="Sanka R."/>
            <person name="DePew J."/>
            <person name="Purushe J."/>
            <person name="Peacock S.J."/>
            <person name="Thaipadungpanit J."/>
            <person name="Wuthiekanun V.W."/>
            <person name="Day N.P."/>
            <person name="Vinetz J.M."/>
            <person name="Sutton G.G."/>
            <person name="Nelson W.C."/>
            <person name="Fouts D.E."/>
        </authorList>
    </citation>
    <scope>NUCLEOTIDE SEQUENCE [LARGE SCALE GENOMIC DNA]</scope>
    <source>
        <strain evidence="1 2">H1</strain>
    </source>
</reference>
<gene>
    <name evidence="1" type="ORF">LEP1GSC081_2031</name>
</gene>
<protein>
    <recommendedName>
        <fullName evidence="3">Surface carbohydrate biosynthesis protein, TIGR04326 family</fullName>
    </recommendedName>
</protein>
<organism evidence="1 2">
    <name type="scientific">Leptospira kirschneri str. H1</name>
    <dbReference type="NCBI Taxonomy" id="1049966"/>
    <lineage>
        <taxon>Bacteria</taxon>
        <taxon>Pseudomonadati</taxon>
        <taxon>Spirochaetota</taxon>
        <taxon>Spirochaetia</taxon>
        <taxon>Leptospirales</taxon>
        <taxon>Leptospiraceae</taxon>
        <taxon>Leptospira</taxon>
    </lineage>
</organism>
<evidence type="ECO:0000313" key="1">
    <source>
        <dbReference type="EMBL" id="EKO14209.1"/>
    </source>
</evidence>
<evidence type="ECO:0000313" key="2">
    <source>
        <dbReference type="Proteomes" id="UP000006253"/>
    </source>
</evidence>
<comment type="caution">
    <text evidence="1">The sequence shown here is derived from an EMBL/GenBank/DDBJ whole genome shotgun (WGS) entry which is preliminary data.</text>
</comment>
<dbReference type="AlphaFoldDB" id="A0A0E2B0C9"/>
<name>A0A0E2B0C9_9LEPT</name>
<accession>A0A0E2B0C9</accession>
<proteinExistence type="predicted"/>
<dbReference type="RefSeq" id="WP_004766737.1">
    <property type="nucleotide sequence ID" value="NZ_AHMY02000059.1"/>
</dbReference>